<proteinExistence type="predicted"/>
<reference evidence="1" key="1">
    <citation type="journal article" date="2021" name="New Phytol.">
        <title>Evolutionary innovations through gain and loss of genes in the ectomycorrhizal Boletales.</title>
        <authorList>
            <person name="Wu G."/>
            <person name="Miyauchi S."/>
            <person name="Morin E."/>
            <person name="Kuo A."/>
            <person name="Drula E."/>
            <person name="Varga T."/>
            <person name="Kohler A."/>
            <person name="Feng B."/>
            <person name="Cao Y."/>
            <person name="Lipzen A."/>
            <person name="Daum C."/>
            <person name="Hundley H."/>
            <person name="Pangilinan J."/>
            <person name="Johnson J."/>
            <person name="Barry K."/>
            <person name="LaButti K."/>
            <person name="Ng V."/>
            <person name="Ahrendt S."/>
            <person name="Min B."/>
            <person name="Choi I.G."/>
            <person name="Park H."/>
            <person name="Plett J.M."/>
            <person name="Magnuson J."/>
            <person name="Spatafora J.W."/>
            <person name="Nagy L.G."/>
            <person name="Henrissat B."/>
            <person name="Grigoriev I.V."/>
            <person name="Yang Z.L."/>
            <person name="Xu J."/>
            <person name="Martin F.M."/>
        </authorList>
    </citation>
    <scope>NUCLEOTIDE SEQUENCE</scope>
    <source>
        <strain evidence="1">KUC20120723A-06</strain>
    </source>
</reference>
<gene>
    <name evidence="1" type="ORF">BV22DRAFT_1016396</name>
</gene>
<organism evidence="1 2">
    <name type="scientific">Leucogyrophana mollusca</name>
    <dbReference type="NCBI Taxonomy" id="85980"/>
    <lineage>
        <taxon>Eukaryota</taxon>
        <taxon>Fungi</taxon>
        <taxon>Dikarya</taxon>
        <taxon>Basidiomycota</taxon>
        <taxon>Agaricomycotina</taxon>
        <taxon>Agaricomycetes</taxon>
        <taxon>Agaricomycetidae</taxon>
        <taxon>Boletales</taxon>
        <taxon>Boletales incertae sedis</taxon>
        <taxon>Leucogyrophana</taxon>
    </lineage>
</organism>
<evidence type="ECO:0000313" key="2">
    <source>
        <dbReference type="Proteomes" id="UP000790709"/>
    </source>
</evidence>
<accession>A0ACB8BDW0</accession>
<comment type="caution">
    <text evidence="1">The sequence shown here is derived from an EMBL/GenBank/DDBJ whole genome shotgun (WGS) entry which is preliminary data.</text>
</comment>
<evidence type="ECO:0000313" key="1">
    <source>
        <dbReference type="EMBL" id="KAH7922898.1"/>
    </source>
</evidence>
<sequence>MRKTDLEIIELLKAKHIDLTKYGLGRMKFREMRESMGLLRTRQQGHSVDSISDAMQRLRPIYPNAGIREMASLLFHEEGMMVSRSVICSYFSCYEIELVRKRLANRLKRKRFWAAGTNDIVTVDQHDKWQRFGLRLHIGLDPFSGRIHWLKIYWTNKNPRLIFSYYLEHVETYGYMPLITQSDPGSENYGIANGHTTLRHWHDPSLHGTLQHRWMRQKKNVMPEIAWSQLRRRFTPGFENLLEIGIQEEWYDPDNYLHSLVFRWVFIPWLQGELSAYQDRVNNTRKRADRNKILPHGPPNHIHQEPEEYGVLDFKIKVDPNAIAHVRNLYAPPDHPVFDLVPRSFSRVAQECYSMMGTPLITRENVWDVYRDMLARVQHFEQLPATLEQEWQVHNTEGDPDNAAFNHIPLIAGLTELPNGEDVARSDGSIYLGGVNNGNGLG</sequence>
<name>A0ACB8BDW0_9AGAM</name>
<dbReference type="EMBL" id="MU266468">
    <property type="protein sequence ID" value="KAH7922898.1"/>
    <property type="molecule type" value="Genomic_DNA"/>
</dbReference>
<protein>
    <submittedName>
        <fullName evidence="1">Uncharacterized protein</fullName>
    </submittedName>
</protein>
<keyword evidence="2" id="KW-1185">Reference proteome</keyword>
<dbReference type="Proteomes" id="UP000790709">
    <property type="component" value="Unassembled WGS sequence"/>
</dbReference>